<gene>
    <name evidence="12" type="primary">rbsK</name>
    <name evidence="13" type="ORF">A8M32_22170</name>
</gene>
<dbReference type="InterPro" id="IPR011877">
    <property type="entry name" value="Ribokinase"/>
</dbReference>
<dbReference type="InterPro" id="IPR011611">
    <property type="entry name" value="PfkB_dom"/>
</dbReference>
<dbReference type="STRING" id="1752398.A8M32_22170"/>
<evidence type="ECO:0000256" key="8">
    <source>
        <dbReference type="ARBA" id="ARBA00022840"/>
    </source>
</evidence>
<keyword evidence="10 12" id="KW-0630">Potassium</keyword>
<feature type="binding site" evidence="12">
    <location>
        <begin position="255"/>
        <end position="256"/>
    </location>
    <ligand>
        <name>ATP</name>
        <dbReference type="ChEBI" id="CHEBI:30616"/>
    </ligand>
</feature>
<evidence type="ECO:0000313" key="14">
    <source>
        <dbReference type="Proteomes" id="UP000094342"/>
    </source>
</evidence>
<dbReference type="PANTHER" id="PTHR10584:SF166">
    <property type="entry name" value="RIBOKINASE"/>
    <property type="match status" value="1"/>
</dbReference>
<dbReference type="GO" id="GO:0004747">
    <property type="term" value="F:ribokinase activity"/>
    <property type="evidence" value="ECO:0007669"/>
    <property type="project" value="UniProtKB-UniRule"/>
</dbReference>
<dbReference type="Pfam" id="PF00294">
    <property type="entry name" value="PfkB"/>
    <property type="match status" value="1"/>
</dbReference>
<dbReference type="EMBL" id="LYBW01000062">
    <property type="protein sequence ID" value="ODR89158.1"/>
    <property type="molecule type" value="Genomic_DNA"/>
</dbReference>
<dbReference type="PRINTS" id="PR00990">
    <property type="entry name" value="RIBOKINASE"/>
</dbReference>
<accession>A0A1E3V6C7</accession>
<dbReference type="SUPFAM" id="SSF53613">
    <property type="entry name" value="Ribokinase-like"/>
    <property type="match status" value="1"/>
</dbReference>
<dbReference type="NCBIfam" id="TIGR02152">
    <property type="entry name" value="D_ribokin_bact"/>
    <property type="match status" value="1"/>
</dbReference>
<evidence type="ECO:0000256" key="1">
    <source>
        <dbReference type="ARBA" id="ARBA00005380"/>
    </source>
</evidence>
<dbReference type="InterPro" id="IPR029056">
    <property type="entry name" value="Ribokinase-like"/>
</dbReference>
<feature type="binding site" evidence="12">
    <location>
        <position position="256"/>
    </location>
    <ligand>
        <name>substrate</name>
    </ligand>
</feature>
<comment type="similarity">
    <text evidence="1">Belongs to the carbohydrate kinase pfkB family.</text>
</comment>
<comment type="pathway">
    <text evidence="12">Carbohydrate metabolism; D-ribose degradation; D-ribose 5-phosphate from beta-D-ribopyranose: step 2/2.</text>
</comment>
<dbReference type="GO" id="GO:0046872">
    <property type="term" value="F:metal ion binding"/>
    <property type="evidence" value="ECO:0007669"/>
    <property type="project" value="UniProtKB-KW"/>
</dbReference>
<dbReference type="InterPro" id="IPR002173">
    <property type="entry name" value="Carboh/pur_kinase_PfkB_CS"/>
</dbReference>
<dbReference type="GO" id="GO:0005829">
    <property type="term" value="C:cytosol"/>
    <property type="evidence" value="ECO:0007669"/>
    <property type="project" value="TreeGrafter"/>
</dbReference>
<comment type="cofactor">
    <cofactor evidence="12">
        <name>Mg(2+)</name>
        <dbReference type="ChEBI" id="CHEBI:18420"/>
    </cofactor>
    <text evidence="12">Requires a divalent cation, most likely magnesium in vivo, as an electrophilic catalyst to aid phosphoryl group transfer. It is the chelate of the metal and the nucleotide that is the actual substrate.</text>
</comment>
<keyword evidence="7 12" id="KW-0418">Kinase</keyword>
<keyword evidence="12" id="KW-0963">Cytoplasm</keyword>
<feature type="binding site" evidence="12">
    <location>
        <position position="286"/>
    </location>
    <ligand>
        <name>K(+)</name>
        <dbReference type="ChEBI" id="CHEBI:29103"/>
    </ligand>
</feature>
<comment type="subcellular location">
    <subcellularLocation>
        <location evidence="12">Cytoplasm</location>
    </subcellularLocation>
</comment>
<dbReference type="PANTHER" id="PTHR10584">
    <property type="entry name" value="SUGAR KINASE"/>
    <property type="match status" value="1"/>
</dbReference>
<evidence type="ECO:0000313" key="13">
    <source>
        <dbReference type="EMBL" id="ODR89158.1"/>
    </source>
</evidence>
<sequence length="313" mass="32043">MSGRSGIVILGIFAADTAYTAKRMPHIAETLLGSDFKLGPGGKGSNQAIAAAKAGGKVTFISRIGNDPFGDMALSAYAAAGVKANVMKMEGVSTGAAFIFVNEDNGDNAIIVAPGAAGLIGVEDVDANRAEIENAAIFMTQLEQPLEAAVHALSIAKRAGVTTVFNPAPAQTIPDEIYTLCDYVVPNEVEVAHLVGHAVETDEQARAAAELLLRKGAGCAIITLGPRGALYHSTQQSVLVPAFSAGKVVDTTGAGDAFLGGFAASLSEGNTPVEAVRFGCATAAIAVTRSGTAPAMPLRAEIDELLNSSRTRF</sequence>
<keyword evidence="11 12" id="KW-0119">Carbohydrate metabolism</keyword>
<evidence type="ECO:0000256" key="6">
    <source>
        <dbReference type="ARBA" id="ARBA00022741"/>
    </source>
</evidence>
<evidence type="ECO:0000256" key="10">
    <source>
        <dbReference type="ARBA" id="ARBA00022958"/>
    </source>
</evidence>
<comment type="function">
    <text evidence="12">Catalyzes the phosphorylation of ribose at O-5 in a reaction requiring ATP and magnesium. The resulting D-ribose-5-phosphate can then be used either for sythesis of nucleotides, histidine, and tryptophan, or as a component of the pentose phosphate pathway.</text>
</comment>
<comment type="similarity">
    <text evidence="12">Belongs to the carbohydrate kinase PfkB family. Ribokinase subfamily.</text>
</comment>
<feature type="binding site" evidence="12">
    <location>
        <position position="289"/>
    </location>
    <ligand>
        <name>K(+)</name>
        <dbReference type="ChEBI" id="CHEBI:29103"/>
    </ligand>
</feature>
<evidence type="ECO:0000256" key="3">
    <source>
        <dbReference type="ARBA" id="ARBA00016943"/>
    </source>
</evidence>
<proteinExistence type="inferred from homology"/>
<comment type="caution">
    <text evidence="13">The sequence shown here is derived from an EMBL/GenBank/DDBJ whole genome shotgun (WGS) entry which is preliminary data.</text>
</comment>
<dbReference type="EC" id="2.7.1.15" evidence="2 12"/>
<dbReference type="HAMAP" id="MF_01987">
    <property type="entry name" value="Ribokinase"/>
    <property type="match status" value="1"/>
</dbReference>
<keyword evidence="9 12" id="KW-0460">Magnesium</keyword>
<feature type="binding site" evidence="12">
    <location>
        <position position="252"/>
    </location>
    <ligand>
        <name>K(+)</name>
        <dbReference type="ChEBI" id="CHEBI:29103"/>
    </ligand>
</feature>
<dbReference type="OrthoDB" id="9775849at2"/>
<organism evidence="13 14">
    <name type="scientific">Sinorhizobium alkalisoli</name>
    <dbReference type="NCBI Taxonomy" id="1752398"/>
    <lineage>
        <taxon>Bacteria</taxon>
        <taxon>Pseudomonadati</taxon>
        <taxon>Pseudomonadota</taxon>
        <taxon>Alphaproteobacteria</taxon>
        <taxon>Hyphomicrobiales</taxon>
        <taxon>Rhizobiaceae</taxon>
        <taxon>Sinorhizobium/Ensifer group</taxon>
        <taxon>Sinorhizobium</taxon>
    </lineage>
</organism>
<evidence type="ECO:0000256" key="2">
    <source>
        <dbReference type="ARBA" id="ARBA00012035"/>
    </source>
</evidence>
<feature type="binding site" evidence="12">
    <location>
        <begin position="14"/>
        <end position="16"/>
    </location>
    <ligand>
        <name>substrate</name>
    </ligand>
</feature>
<protein>
    <recommendedName>
        <fullName evidence="3 12">Ribokinase</fullName>
        <shortName evidence="12">RK</shortName>
        <ecNumber evidence="2 12">2.7.1.15</ecNumber>
    </recommendedName>
</protein>
<feature type="binding site" evidence="12">
    <location>
        <position position="143"/>
    </location>
    <ligand>
        <name>substrate</name>
    </ligand>
</feature>
<dbReference type="Gene3D" id="3.40.1190.20">
    <property type="match status" value="1"/>
</dbReference>
<name>A0A1E3V6C7_9HYPH</name>
<reference evidence="14" key="1">
    <citation type="submission" date="2016-05" db="EMBL/GenBank/DDBJ databases">
        <authorList>
            <person name="Li Y."/>
        </authorList>
    </citation>
    <scope>NUCLEOTIDE SEQUENCE [LARGE SCALE GENOMIC DNA]</scope>
    <source>
        <strain evidence="14">YIC4027</strain>
    </source>
</reference>
<dbReference type="CDD" id="cd01174">
    <property type="entry name" value="ribokinase"/>
    <property type="match status" value="1"/>
</dbReference>
<feature type="binding site" evidence="12">
    <location>
        <begin position="42"/>
        <end position="46"/>
    </location>
    <ligand>
        <name>substrate</name>
    </ligand>
</feature>
<dbReference type="InterPro" id="IPR002139">
    <property type="entry name" value="Ribo/fructo_kinase"/>
</dbReference>
<evidence type="ECO:0000256" key="11">
    <source>
        <dbReference type="ARBA" id="ARBA00023277"/>
    </source>
</evidence>
<dbReference type="GO" id="GO:0019303">
    <property type="term" value="P:D-ribose catabolic process"/>
    <property type="evidence" value="ECO:0007669"/>
    <property type="project" value="UniProtKB-UniRule"/>
</dbReference>
<feature type="active site" description="Proton acceptor" evidence="12">
    <location>
        <position position="256"/>
    </location>
</feature>
<evidence type="ECO:0000256" key="4">
    <source>
        <dbReference type="ARBA" id="ARBA00022679"/>
    </source>
</evidence>
<keyword evidence="8 12" id="KW-0067">ATP-binding</keyword>
<comment type="caution">
    <text evidence="12">Lacks conserved residue(s) required for the propagation of feature annotation.</text>
</comment>
<keyword evidence="14" id="KW-1185">Reference proteome</keyword>
<dbReference type="RefSeq" id="WP_069460558.1">
    <property type="nucleotide sequence ID" value="NZ_CP034909.1"/>
</dbReference>
<evidence type="ECO:0000256" key="9">
    <source>
        <dbReference type="ARBA" id="ARBA00022842"/>
    </source>
</evidence>
<keyword evidence="5 12" id="KW-0479">Metal-binding</keyword>
<dbReference type="GO" id="GO:0005524">
    <property type="term" value="F:ATP binding"/>
    <property type="evidence" value="ECO:0007669"/>
    <property type="project" value="UniProtKB-UniRule"/>
</dbReference>
<dbReference type="Proteomes" id="UP000094342">
    <property type="component" value="Unassembled WGS sequence"/>
</dbReference>
<feature type="binding site" evidence="12">
    <location>
        <position position="187"/>
    </location>
    <ligand>
        <name>ATP</name>
        <dbReference type="ChEBI" id="CHEBI:30616"/>
    </ligand>
</feature>
<comment type="activity regulation">
    <text evidence="12">Activated by a monovalent cation that binds near, but not in, the active site. The most likely occupant of the site in vivo is potassium. Ion binding induces a conformational change that may alter substrate affinity.</text>
</comment>
<evidence type="ECO:0000256" key="5">
    <source>
        <dbReference type="ARBA" id="ARBA00022723"/>
    </source>
</evidence>
<feature type="binding site" evidence="12">
    <location>
        <position position="250"/>
    </location>
    <ligand>
        <name>K(+)</name>
        <dbReference type="ChEBI" id="CHEBI:29103"/>
    </ligand>
</feature>
<evidence type="ECO:0000256" key="12">
    <source>
        <dbReference type="HAMAP-Rule" id="MF_01987"/>
    </source>
</evidence>
<feature type="binding site" evidence="12">
    <location>
        <position position="291"/>
    </location>
    <ligand>
        <name>K(+)</name>
        <dbReference type="ChEBI" id="CHEBI:29103"/>
    </ligand>
</feature>
<dbReference type="AlphaFoldDB" id="A0A1E3V6C7"/>
<comment type="subunit">
    <text evidence="12">Homodimer.</text>
</comment>
<dbReference type="PROSITE" id="PS00584">
    <property type="entry name" value="PFKB_KINASES_2"/>
    <property type="match status" value="1"/>
</dbReference>
<keyword evidence="4 12" id="KW-0808">Transferase</keyword>
<evidence type="ECO:0000256" key="7">
    <source>
        <dbReference type="ARBA" id="ARBA00022777"/>
    </source>
</evidence>
<comment type="catalytic activity">
    <reaction evidence="12">
        <text>D-ribose + ATP = D-ribose 5-phosphate + ADP + H(+)</text>
        <dbReference type="Rhea" id="RHEA:13697"/>
        <dbReference type="ChEBI" id="CHEBI:15378"/>
        <dbReference type="ChEBI" id="CHEBI:30616"/>
        <dbReference type="ChEBI" id="CHEBI:47013"/>
        <dbReference type="ChEBI" id="CHEBI:78346"/>
        <dbReference type="ChEBI" id="CHEBI:456216"/>
        <dbReference type="EC" id="2.7.1.15"/>
    </reaction>
</comment>
<keyword evidence="6 12" id="KW-0547">Nucleotide-binding</keyword>
<dbReference type="UniPathway" id="UPA00916">
    <property type="reaction ID" value="UER00889"/>
</dbReference>
<feature type="binding site" evidence="12">
    <location>
        <begin position="223"/>
        <end position="228"/>
    </location>
    <ligand>
        <name>ATP</name>
        <dbReference type="ChEBI" id="CHEBI:30616"/>
    </ligand>
</feature>